<dbReference type="OrthoDB" id="1739444at2759"/>
<gene>
    <name evidence="1" type="ORF">Pyn_12674</name>
</gene>
<proteinExistence type="predicted"/>
<dbReference type="EMBL" id="PJQY01000232">
    <property type="protein sequence ID" value="PQQ15275.1"/>
    <property type="molecule type" value="Genomic_DNA"/>
</dbReference>
<organism evidence="1 2">
    <name type="scientific">Prunus yedoensis var. nudiflora</name>
    <dbReference type="NCBI Taxonomy" id="2094558"/>
    <lineage>
        <taxon>Eukaryota</taxon>
        <taxon>Viridiplantae</taxon>
        <taxon>Streptophyta</taxon>
        <taxon>Embryophyta</taxon>
        <taxon>Tracheophyta</taxon>
        <taxon>Spermatophyta</taxon>
        <taxon>Magnoliopsida</taxon>
        <taxon>eudicotyledons</taxon>
        <taxon>Gunneridae</taxon>
        <taxon>Pentapetalae</taxon>
        <taxon>rosids</taxon>
        <taxon>fabids</taxon>
        <taxon>Rosales</taxon>
        <taxon>Rosaceae</taxon>
        <taxon>Amygdaloideae</taxon>
        <taxon>Amygdaleae</taxon>
        <taxon>Prunus</taxon>
    </lineage>
</organism>
<sequence length="97" mass="10352">MGIEGVIVDLVQEITEAVSDKIKPTTIEDGGNKNLLEGDGKMQMQVAKDPSGKEINALEQHIKNLLNPSILTILGGTLFPMCGLMGIGEPIGRYGDM</sequence>
<comment type="caution">
    <text evidence="1">The sequence shown here is derived from an EMBL/GenBank/DDBJ whole genome shotgun (WGS) entry which is preliminary data.</text>
</comment>
<reference evidence="1 2" key="1">
    <citation type="submission" date="2018-02" db="EMBL/GenBank/DDBJ databases">
        <title>Draft genome of wild Prunus yedoensis var. nudiflora.</title>
        <authorList>
            <person name="Baek S."/>
            <person name="Kim J.-H."/>
            <person name="Choi K."/>
            <person name="Kim G.-B."/>
            <person name="Cho A."/>
            <person name="Jang H."/>
            <person name="Shin C.-H."/>
            <person name="Yu H.-J."/>
            <person name="Mun J.-H."/>
        </authorList>
    </citation>
    <scope>NUCLEOTIDE SEQUENCE [LARGE SCALE GENOMIC DNA]</scope>
    <source>
        <strain evidence="2">cv. Jeju island</strain>
        <tissue evidence="1">Leaf</tissue>
    </source>
</reference>
<evidence type="ECO:0000313" key="2">
    <source>
        <dbReference type="Proteomes" id="UP000250321"/>
    </source>
</evidence>
<keyword evidence="2" id="KW-1185">Reference proteome</keyword>
<protein>
    <submittedName>
        <fullName evidence="1">Uncharacterized protein</fullName>
    </submittedName>
</protein>
<evidence type="ECO:0000313" key="1">
    <source>
        <dbReference type="EMBL" id="PQQ15275.1"/>
    </source>
</evidence>
<dbReference type="Proteomes" id="UP000250321">
    <property type="component" value="Unassembled WGS sequence"/>
</dbReference>
<dbReference type="STRING" id="2094558.A0A314Z4Z2"/>
<name>A0A314Z4Z2_PRUYE</name>
<accession>A0A314Z4Z2</accession>
<dbReference type="AlphaFoldDB" id="A0A314Z4Z2"/>